<organism evidence="2 3">
    <name type="scientific">Phyllosticta citribraziliensis</name>
    <dbReference type="NCBI Taxonomy" id="989973"/>
    <lineage>
        <taxon>Eukaryota</taxon>
        <taxon>Fungi</taxon>
        <taxon>Dikarya</taxon>
        <taxon>Ascomycota</taxon>
        <taxon>Pezizomycotina</taxon>
        <taxon>Dothideomycetes</taxon>
        <taxon>Dothideomycetes incertae sedis</taxon>
        <taxon>Botryosphaeriales</taxon>
        <taxon>Phyllostictaceae</taxon>
        <taxon>Phyllosticta</taxon>
    </lineage>
</organism>
<dbReference type="EMBL" id="JBBPEH010000005">
    <property type="protein sequence ID" value="KAK7538628.1"/>
    <property type="molecule type" value="Genomic_DNA"/>
</dbReference>
<name>A0ABR1LTX1_9PEZI</name>
<feature type="compositionally biased region" description="Low complexity" evidence="1">
    <location>
        <begin position="1"/>
        <end position="12"/>
    </location>
</feature>
<protein>
    <submittedName>
        <fullName evidence="2">Uncharacterized protein</fullName>
    </submittedName>
</protein>
<comment type="caution">
    <text evidence="2">The sequence shown here is derived from an EMBL/GenBank/DDBJ whole genome shotgun (WGS) entry which is preliminary data.</text>
</comment>
<sequence>MPSTHSSSSSSSLEEDDPHQVRDVSNLSPIPFILSHLVASSDLCDQEINYNNIHTIEPIIRRYIMGEKPNDIDGSRANRLHAIQGILIKLGEGTLTGLEKQFQQHKQIQKAVGPLKRAREKLLRSRKICSMPLKRILEVTPPKRKREVDEDDSGGRCVEEWMKKVEILREDDRSLQDFQLAFRACDWEEEEEPRWPDHPDYIESDVYVTKDDLEKKERRISDLAELEFEHIMTDPGWRESKSGMCNAYWLRRLVVYISRMLTEDGIKCVMDTLSELRGLFRGFPTPIRTLLRNNS</sequence>
<dbReference type="RefSeq" id="XP_066656315.1">
    <property type="nucleotide sequence ID" value="XM_066798134.1"/>
</dbReference>
<keyword evidence="3" id="KW-1185">Reference proteome</keyword>
<gene>
    <name evidence="2" type="ORF">J3D65DRAFT_602625</name>
</gene>
<reference evidence="2 3" key="1">
    <citation type="submission" date="2024-04" db="EMBL/GenBank/DDBJ databases">
        <title>Phyllosticta paracitricarpa is synonymous to the EU quarantine fungus P. citricarpa based on phylogenomic analyses.</title>
        <authorList>
            <consortium name="Lawrence Berkeley National Laboratory"/>
            <person name="Van ingen-buijs V.A."/>
            <person name="Van westerhoven A.C."/>
            <person name="Haridas S."/>
            <person name="Skiadas P."/>
            <person name="Martin F."/>
            <person name="Groenewald J.Z."/>
            <person name="Crous P.W."/>
            <person name="Seidl M.F."/>
        </authorList>
    </citation>
    <scope>NUCLEOTIDE SEQUENCE [LARGE SCALE GENOMIC DNA]</scope>
    <source>
        <strain evidence="2 3">CPC 17464</strain>
    </source>
</reference>
<proteinExistence type="predicted"/>
<evidence type="ECO:0000313" key="3">
    <source>
        <dbReference type="Proteomes" id="UP001360953"/>
    </source>
</evidence>
<evidence type="ECO:0000256" key="1">
    <source>
        <dbReference type="SAM" id="MobiDB-lite"/>
    </source>
</evidence>
<evidence type="ECO:0000313" key="2">
    <source>
        <dbReference type="EMBL" id="KAK7538628.1"/>
    </source>
</evidence>
<accession>A0ABR1LTX1</accession>
<dbReference type="Proteomes" id="UP001360953">
    <property type="component" value="Unassembled WGS sequence"/>
</dbReference>
<dbReference type="GeneID" id="92031040"/>
<feature type="region of interest" description="Disordered" evidence="1">
    <location>
        <begin position="1"/>
        <end position="21"/>
    </location>
</feature>